<proteinExistence type="predicted"/>
<evidence type="ECO:0000313" key="3">
    <source>
        <dbReference type="EMBL" id="EYC33356.1"/>
    </source>
</evidence>
<dbReference type="OrthoDB" id="10653417at2759"/>
<name>A0A016W182_9BILA</name>
<dbReference type="Proteomes" id="UP000024635">
    <property type="component" value="Unassembled WGS sequence"/>
</dbReference>
<feature type="signal peptide" evidence="2">
    <location>
        <begin position="1"/>
        <end position="18"/>
    </location>
</feature>
<evidence type="ECO:0000313" key="4">
    <source>
        <dbReference type="Proteomes" id="UP000024635"/>
    </source>
</evidence>
<gene>
    <name evidence="3" type="primary">Acey_s0002.g744</name>
    <name evidence="3" type="ORF">Y032_0002g744</name>
</gene>
<keyword evidence="2" id="KW-0732">Signal</keyword>
<evidence type="ECO:0000256" key="1">
    <source>
        <dbReference type="SAM" id="MobiDB-lite"/>
    </source>
</evidence>
<protein>
    <recommendedName>
        <fullName evidence="5">SXP/RAL-2 family protein Ani s 5-like cation-binding domain-containing protein</fullName>
    </recommendedName>
</protein>
<comment type="caution">
    <text evidence="3">The sequence shown here is derived from an EMBL/GenBank/DDBJ whole genome shotgun (WGS) entry which is preliminary data.</text>
</comment>
<feature type="chain" id="PRO_5001491396" description="SXP/RAL-2 family protein Ani s 5-like cation-binding domain-containing protein" evidence="2">
    <location>
        <begin position="19"/>
        <end position="320"/>
    </location>
</feature>
<evidence type="ECO:0000256" key="2">
    <source>
        <dbReference type="SAM" id="SignalP"/>
    </source>
</evidence>
<sequence>MKLLVKVVVAVTLHLCFCFNAEPIRRPRRNEAFTPEKPVVTVSSLLMTDKTVRDGRTRSKVDGAMSEGKFPVSNLNVYVSDGDKNDGGGGAYMKRLHNNNEEENGSSSETQHNRFSRTLLDRRMNSKREEIYQMEQPYKYNEVKGKNELVENIVKTKMDRIYEEENEKWWTNSIKSKVDEIYRIVQPYAGENEKWSVNNIESLVDKIYHIVQPYEEANEWWINNIESKVDEIYRIVQPFEKESEDDQRENESGRDCNTTQDPCGEVSMKGVNFNVFMLINSSNHKKLLKDVLERLLQNVSGNDHNLGEAYNNDEEPERIP</sequence>
<evidence type="ECO:0008006" key="5">
    <source>
        <dbReference type="Google" id="ProtNLM"/>
    </source>
</evidence>
<keyword evidence="4" id="KW-1185">Reference proteome</keyword>
<reference evidence="4" key="1">
    <citation type="journal article" date="2015" name="Nat. Genet.">
        <title>The genome and transcriptome of the zoonotic hookworm Ancylostoma ceylanicum identify infection-specific gene families.</title>
        <authorList>
            <person name="Schwarz E.M."/>
            <person name="Hu Y."/>
            <person name="Antoshechkin I."/>
            <person name="Miller M.M."/>
            <person name="Sternberg P.W."/>
            <person name="Aroian R.V."/>
        </authorList>
    </citation>
    <scope>NUCLEOTIDE SEQUENCE</scope>
    <source>
        <strain evidence="4">HY135</strain>
    </source>
</reference>
<organism evidence="3 4">
    <name type="scientific">Ancylostoma ceylanicum</name>
    <dbReference type="NCBI Taxonomy" id="53326"/>
    <lineage>
        <taxon>Eukaryota</taxon>
        <taxon>Metazoa</taxon>
        <taxon>Ecdysozoa</taxon>
        <taxon>Nematoda</taxon>
        <taxon>Chromadorea</taxon>
        <taxon>Rhabditida</taxon>
        <taxon>Rhabditina</taxon>
        <taxon>Rhabditomorpha</taxon>
        <taxon>Strongyloidea</taxon>
        <taxon>Ancylostomatidae</taxon>
        <taxon>Ancylostomatinae</taxon>
        <taxon>Ancylostoma</taxon>
    </lineage>
</organism>
<dbReference type="AlphaFoldDB" id="A0A016W182"/>
<accession>A0A016W182</accession>
<dbReference type="EMBL" id="JARK01001338">
    <property type="protein sequence ID" value="EYC33356.1"/>
    <property type="molecule type" value="Genomic_DNA"/>
</dbReference>
<feature type="region of interest" description="Disordered" evidence="1">
    <location>
        <begin position="240"/>
        <end position="261"/>
    </location>
</feature>
<feature type="region of interest" description="Disordered" evidence="1">
    <location>
        <begin position="88"/>
        <end position="116"/>
    </location>
</feature>